<dbReference type="Proteomes" id="UP000784294">
    <property type="component" value="Unassembled WGS sequence"/>
</dbReference>
<reference evidence="1" key="1">
    <citation type="submission" date="2018-11" db="EMBL/GenBank/DDBJ databases">
        <authorList>
            <consortium name="Pathogen Informatics"/>
        </authorList>
    </citation>
    <scope>NUCLEOTIDE SEQUENCE</scope>
</reference>
<protein>
    <submittedName>
        <fullName evidence="1">Uncharacterized protein</fullName>
    </submittedName>
</protein>
<accession>A0A448XAL6</accession>
<gene>
    <name evidence="1" type="ORF">PXEA_LOCUS25773</name>
</gene>
<dbReference type="OrthoDB" id="10265971at2759"/>
<organism evidence="1 2">
    <name type="scientific">Protopolystoma xenopodis</name>
    <dbReference type="NCBI Taxonomy" id="117903"/>
    <lineage>
        <taxon>Eukaryota</taxon>
        <taxon>Metazoa</taxon>
        <taxon>Spiralia</taxon>
        <taxon>Lophotrochozoa</taxon>
        <taxon>Platyhelminthes</taxon>
        <taxon>Monogenea</taxon>
        <taxon>Polyopisthocotylea</taxon>
        <taxon>Polystomatidea</taxon>
        <taxon>Polystomatidae</taxon>
        <taxon>Protopolystoma</taxon>
    </lineage>
</organism>
<proteinExistence type="predicted"/>
<keyword evidence="2" id="KW-1185">Reference proteome</keyword>
<evidence type="ECO:0000313" key="2">
    <source>
        <dbReference type="Proteomes" id="UP000784294"/>
    </source>
</evidence>
<name>A0A448XAL6_9PLAT</name>
<evidence type="ECO:0000313" key="1">
    <source>
        <dbReference type="EMBL" id="VEL32333.1"/>
    </source>
</evidence>
<dbReference type="AlphaFoldDB" id="A0A448XAL6"/>
<comment type="caution">
    <text evidence="1">The sequence shown here is derived from an EMBL/GenBank/DDBJ whole genome shotgun (WGS) entry which is preliminary data.</text>
</comment>
<dbReference type="EMBL" id="CAAALY010133116">
    <property type="protein sequence ID" value="VEL32333.1"/>
    <property type="molecule type" value="Genomic_DNA"/>
</dbReference>
<sequence>MVVISQCQTPGSKLVSWLHENYLDFIPSGLCGRQFTPGLVFASDRISWADAHLTGGAAWRLGLSPASPVFGQTSGTACPIRANQSLKTEILGDPSQIETLQDRWSLGSDKNKDAVEYYLASVVTRSLLLAPGMLNFSAQQVRIANLYFL</sequence>